<dbReference type="InterPro" id="IPR036318">
    <property type="entry name" value="FAD-bd_PCMH-like_sf"/>
</dbReference>
<comment type="caution">
    <text evidence="22">The sequence shown here is derived from an EMBL/GenBank/DDBJ whole genome shotgun (WGS) entry which is preliminary data.</text>
</comment>
<dbReference type="NCBIfam" id="TIGR00179">
    <property type="entry name" value="murB"/>
    <property type="match status" value="1"/>
</dbReference>
<evidence type="ECO:0000256" key="6">
    <source>
        <dbReference type="ARBA" id="ARBA00012518"/>
    </source>
</evidence>
<evidence type="ECO:0000256" key="13">
    <source>
        <dbReference type="ARBA" id="ARBA00022960"/>
    </source>
</evidence>
<evidence type="ECO:0000256" key="12">
    <source>
        <dbReference type="ARBA" id="ARBA00022857"/>
    </source>
</evidence>
<keyword evidence="17 20" id="KW-0961">Cell wall biogenesis/degradation</keyword>
<gene>
    <name evidence="20" type="primary">murB</name>
    <name evidence="22" type="ORF">C8D90_1243</name>
</gene>
<evidence type="ECO:0000256" key="4">
    <source>
        <dbReference type="ARBA" id="ARBA00004752"/>
    </source>
</evidence>
<keyword evidence="8 20" id="KW-0963">Cytoplasm</keyword>
<comment type="catalytic activity">
    <reaction evidence="19 20">
        <text>UDP-N-acetyl-alpha-D-muramate + NADP(+) = UDP-N-acetyl-3-O-(1-carboxyvinyl)-alpha-D-glucosamine + NADPH + H(+)</text>
        <dbReference type="Rhea" id="RHEA:12248"/>
        <dbReference type="ChEBI" id="CHEBI:15378"/>
        <dbReference type="ChEBI" id="CHEBI:57783"/>
        <dbReference type="ChEBI" id="CHEBI:58349"/>
        <dbReference type="ChEBI" id="CHEBI:68483"/>
        <dbReference type="ChEBI" id="CHEBI:70757"/>
        <dbReference type="EC" id="1.3.1.98"/>
    </reaction>
</comment>
<evidence type="ECO:0000256" key="15">
    <source>
        <dbReference type="ARBA" id="ARBA00023002"/>
    </source>
</evidence>
<dbReference type="InterPro" id="IPR011601">
    <property type="entry name" value="MurB_C"/>
</dbReference>
<dbReference type="PROSITE" id="PS51387">
    <property type="entry name" value="FAD_PCMH"/>
    <property type="match status" value="1"/>
</dbReference>
<dbReference type="Gene3D" id="3.90.78.10">
    <property type="entry name" value="UDP-N-acetylenolpyruvoylglucosamine reductase, C-terminal domain"/>
    <property type="match status" value="1"/>
</dbReference>
<evidence type="ECO:0000256" key="17">
    <source>
        <dbReference type="ARBA" id="ARBA00023316"/>
    </source>
</evidence>
<evidence type="ECO:0000256" key="1">
    <source>
        <dbReference type="ARBA" id="ARBA00001974"/>
    </source>
</evidence>
<dbReference type="OrthoDB" id="9804753at2"/>
<evidence type="ECO:0000256" key="19">
    <source>
        <dbReference type="ARBA" id="ARBA00048914"/>
    </source>
</evidence>
<dbReference type="InterPro" id="IPR006094">
    <property type="entry name" value="Oxid_FAD_bind_N"/>
</dbReference>
<dbReference type="InterPro" id="IPR003170">
    <property type="entry name" value="MurB"/>
</dbReference>
<dbReference type="PANTHER" id="PTHR21071">
    <property type="entry name" value="UDP-N-ACETYLENOLPYRUVOYLGLUCOSAMINE REDUCTASE"/>
    <property type="match status" value="1"/>
</dbReference>
<comment type="subcellular location">
    <subcellularLocation>
        <location evidence="3 20">Cytoplasm</location>
    </subcellularLocation>
</comment>
<dbReference type="GO" id="GO:0008360">
    <property type="term" value="P:regulation of cell shape"/>
    <property type="evidence" value="ECO:0007669"/>
    <property type="project" value="UniProtKB-KW"/>
</dbReference>
<keyword evidence="15 20" id="KW-0560">Oxidoreductase</keyword>
<evidence type="ECO:0000256" key="3">
    <source>
        <dbReference type="ARBA" id="ARBA00004496"/>
    </source>
</evidence>
<dbReference type="EC" id="1.3.1.98" evidence="6 20"/>
<dbReference type="NCBIfam" id="NF000755">
    <property type="entry name" value="PRK00046.1"/>
    <property type="match status" value="1"/>
</dbReference>
<dbReference type="NCBIfam" id="NF010478">
    <property type="entry name" value="PRK13903.1"/>
    <property type="match status" value="1"/>
</dbReference>
<keyword evidence="23" id="KW-1185">Reference proteome</keyword>
<evidence type="ECO:0000256" key="7">
    <source>
        <dbReference type="ARBA" id="ARBA00015188"/>
    </source>
</evidence>
<keyword evidence="12 20" id="KW-0521">NADP</keyword>
<keyword evidence="13 20" id="KW-0133">Cell shape</keyword>
<name>A0A370Q347_9GAMM</name>
<dbReference type="Gene3D" id="3.30.465.10">
    <property type="match status" value="1"/>
</dbReference>
<dbReference type="InterPro" id="IPR036635">
    <property type="entry name" value="MurB_C_sf"/>
</dbReference>
<feature type="active site" evidence="20">
    <location>
        <position position="162"/>
    </location>
</feature>
<feature type="active site" description="Proton donor" evidence="20">
    <location>
        <position position="232"/>
    </location>
</feature>
<dbReference type="GO" id="GO:0009252">
    <property type="term" value="P:peptidoglycan biosynthetic process"/>
    <property type="evidence" value="ECO:0007669"/>
    <property type="project" value="UniProtKB-UniRule"/>
</dbReference>
<comment type="cofactor">
    <cofactor evidence="1 20">
        <name>FAD</name>
        <dbReference type="ChEBI" id="CHEBI:57692"/>
    </cofactor>
</comment>
<evidence type="ECO:0000259" key="21">
    <source>
        <dbReference type="PROSITE" id="PS51387"/>
    </source>
</evidence>
<keyword evidence="11 20" id="KW-0274">FAD</keyword>
<evidence type="ECO:0000256" key="18">
    <source>
        <dbReference type="ARBA" id="ARBA00031026"/>
    </source>
</evidence>
<dbReference type="GO" id="GO:0071949">
    <property type="term" value="F:FAD binding"/>
    <property type="evidence" value="ECO:0007669"/>
    <property type="project" value="InterPro"/>
</dbReference>
<dbReference type="InterPro" id="IPR016169">
    <property type="entry name" value="FAD-bd_PCMH_sub2"/>
</dbReference>
<keyword evidence="9 20" id="KW-0132">Cell division</keyword>
<comment type="similarity">
    <text evidence="5 20">Belongs to the MurB family.</text>
</comment>
<dbReference type="Pfam" id="PF02873">
    <property type="entry name" value="MurB_C"/>
    <property type="match status" value="1"/>
</dbReference>
<comment type="function">
    <text evidence="2 20">Cell wall formation.</text>
</comment>
<feature type="active site" evidence="20">
    <location>
        <position position="328"/>
    </location>
</feature>
<dbReference type="InterPro" id="IPR016166">
    <property type="entry name" value="FAD-bd_PCMH"/>
</dbReference>
<dbReference type="Pfam" id="PF01565">
    <property type="entry name" value="FAD_binding_4"/>
    <property type="match status" value="1"/>
</dbReference>
<dbReference type="AlphaFoldDB" id="A0A370Q347"/>
<reference evidence="22 23" key="1">
    <citation type="submission" date="2018-07" db="EMBL/GenBank/DDBJ databases">
        <title>Genomic Encyclopedia of Type Strains, Phase IV (KMG-IV): sequencing the most valuable type-strain genomes for metagenomic binning, comparative biology and taxonomic classification.</title>
        <authorList>
            <person name="Goeker M."/>
        </authorList>
    </citation>
    <scope>NUCLEOTIDE SEQUENCE [LARGE SCALE GENOMIC DNA]</scope>
    <source>
        <strain evidence="22 23">DSM 103736</strain>
    </source>
</reference>
<dbReference type="HAMAP" id="MF_00037">
    <property type="entry name" value="MurB"/>
    <property type="match status" value="1"/>
</dbReference>
<dbReference type="UniPathway" id="UPA00219"/>
<dbReference type="SUPFAM" id="SSF56194">
    <property type="entry name" value="Uridine diphospho-N-Acetylenolpyruvylglucosamine reductase, MurB, C-terminal domain"/>
    <property type="match status" value="1"/>
</dbReference>
<evidence type="ECO:0000256" key="8">
    <source>
        <dbReference type="ARBA" id="ARBA00022490"/>
    </source>
</evidence>
<dbReference type="GO" id="GO:0005829">
    <property type="term" value="C:cytosol"/>
    <property type="evidence" value="ECO:0007669"/>
    <property type="project" value="TreeGrafter"/>
</dbReference>
<evidence type="ECO:0000256" key="2">
    <source>
        <dbReference type="ARBA" id="ARBA00003921"/>
    </source>
</evidence>
<evidence type="ECO:0000256" key="20">
    <source>
        <dbReference type="HAMAP-Rule" id="MF_00037"/>
    </source>
</evidence>
<organism evidence="22 23">
    <name type="scientific">Enterobacillus tribolii</name>
    <dbReference type="NCBI Taxonomy" id="1487935"/>
    <lineage>
        <taxon>Bacteria</taxon>
        <taxon>Pseudomonadati</taxon>
        <taxon>Pseudomonadota</taxon>
        <taxon>Gammaproteobacteria</taxon>
        <taxon>Enterobacterales</taxon>
        <taxon>Hafniaceae</taxon>
        <taxon>Enterobacillus</taxon>
    </lineage>
</organism>
<sequence>MSTAHTSLTAFNSFGLNVHANRVITVDTPDALFSSWQQSHRQQEPVLILGGGSNVLFLDDFSGTVILNRIQGIVASEHADAWHLHVGAGENWHRLVEYTLQEGMFGLENLALIPGCAGSAPIQNIGAYGVEFQHVCEYVDVLNLRNGDTQRLTAQECCFGYRDSIFKHAYHDGYAITAIGLQLPKQWQPVLSYGDLTQLDPQTVTPRQVFDSVCHMRRTKLPDPAVTGNAGSFFKNPIVSAEHADGIRKNYLDMPAYPQRDGSVKLAAGWLIDRCDLKGFHIGGAAVHERQALVLINKDNATSQDILLLAKHVREQVMVRFSVDLEPEVRFIAAEGEVDAVEALS</sequence>
<evidence type="ECO:0000256" key="16">
    <source>
        <dbReference type="ARBA" id="ARBA00023306"/>
    </source>
</evidence>
<evidence type="ECO:0000256" key="10">
    <source>
        <dbReference type="ARBA" id="ARBA00022630"/>
    </source>
</evidence>
<accession>A0A370Q347</accession>
<protein>
    <recommendedName>
        <fullName evidence="7 20">UDP-N-acetylenolpyruvoylglucosamine reductase</fullName>
        <ecNumber evidence="6 20">1.3.1.98</ecNumber>
    </recommendedName>
    <alternativeName>
        <fullName evidence="18 20">UDP-N-acetylmuramate dehydrogenase</fullName>
    </alternativeName>
</protein>
<dbReference type="GO" id="GO:0051301">
    <property type="term" value="P:cell division"/>
    <property type="evidence" value="ECO:0007669"/>
    <property type="project" value="UniProtKB-KW"/>
</dbReference>
<dbReference type="Gene3D" id="3.30.43.10">
    <property type="entry name" value="Uridine Diphospho-n-acetylenolpyruvylglucosamine Reductase, domain 2"/>
    <property type="match status" value="1"/>
</dbReference>
<dbReference type="Proteomes" id="UP000254848">
    <property type="component" value="Unassembled WGS sequence"/>
</dbReference>
<dbReference type="GO" id="GO:0008762">
    <property type="term" value="F:UDP-N-acetylmuramate dehydrogenase activity"/>
    <property type="evidence" value="ECO:0007669"/>
    <property type="project" value="UniProtKB-UniRule"/>
</dbReference>
<proteinExistence type="inferred from homology"/>
<keyword evidence="14 20" id="KW-0573">Peptidoglycan synthesis</keyword>
<evidence type="ECO:0000256" key="14">
    <source>
        <dbReference type="ARBA" id="ARBA00022984"/>
    </source>
</evidence>
<evidence type="ECO:0000256" key="11">
    <source>
        <dbReference type="ARBA" id="ARBA00022827"/>
    </source>
</evidence>
<dbReference type="EMBL" id="QRAP01000024">
    <property type="protein sequence ID" value="RDK82798.1"/>
    <property type="molecule type" value="Genomic_DNA"/>
</dbReference>
<feature type="domain" description="FAD-binding PCMH-type" evidence="21">
    <location>
        <begin position="16"/>
        <end position="186"/>
    </location>
</feature>
<evidence type="ECO:0000256" key="9">
    <source>
        <dbReference type="ARBA" id="ARBA00022618"/>
    </source>
</evidence>
<dbReference type="SUPFAM" id="SSF56176">
    <property type="entry name" value="FAD-binding/transporter-associated domain-like"/>
    <property type="match status" value="1"/>
</dbReference>
<dbReference type="RefSeq" id="WP_115460546.1">
    <property type="nucleotide sequence ID" value="NZ_QRAP01000024.1"/>
</dbReference>
<dbReference type="PANTHER" id="PTHR21071:SF4">
    <property type="entry name" value="UDP-N-ACETYLENOLPYRUVOYLGLUCOSAMINE REDUCTASE"/>
    <property type="match status" value="1"/>
</dbReference>
<keyword evidence="16 20" id="KW-0131">Cell cycle</keyword>
<dbReference type="GO" id="GO:0071555">
    <property type="term" value="P:cell wall organization"/>
    <property type="evidence" value="ECO:0007669"/>
    <property type="project" value="UniProtKB-KW"/>
</dbReference>
<comment type="pathway">
    <text evidence="4 20">Cell wall biogenesis; peptidoglycan biosynthesis.</text>
</comment>
<evidence type="ECO:0000313" key="23">
    <source>
        <dbReference type="Proteomes" id="UP000254848"/>
    </source>
</evidence>
<dbReference type="InterPro" id="IPR016167">
    <property type="entry name" value="FAD-bd_PCMH_sub1"/>
</dbReference>
<keyword evidence="10 20" id="KW-0285">Flavoprotein</keyword>
<evidence type="ECO:0000256" key="5">
    <source>
        <dbReference type="ARBA" id="ARBA00010485"/>
    </source>
</evidence>
<evidence type="ECO:0000313" key="22">
    <source>
        <dbReference type="EMBL" id="RDK82798.1"/>
    </source>
</evidence>